<comment type="caution">
    <text evidence="1">The sequence shown here is derived from an EMBL/GenBank/DDBJ whole genome shotgun (WGS) entry which is preliminary data.</text>
</comment>
<reference evidence="1" key="1">
    <citation type="submission" date="2020-05" db="EMBL/GenBank/DDBJ databases">
        <title>Large-scale comparative analyses of tick genomes elucidate their genetic diversity and vector capacities.</title>
        <authorList>
            <person name="Jia N."/>
            <person name="Wang J."/>
            <person name="Shi W."/>
            <person name="Du L."/>
            <person name="Sun Y."/>
            <person name="Zhan W."/>
            <person name="Jiang J."/>
            <person name="Wang Q."/>
            <person name="Zhang B."/>
            <person name="Ji P."/>
            <person name="Sakyi L.B."/>
            <person name="Cui X."/>
            <person name="Yuan T."/>
            <person name="Jiang B."/>
            <person name="Yang W."/>
            <person name="Lam T.T.-Y."/>
            <person name="Chang Q."/>
            <person name="Ding S."/>
            <person name="Wang X."/>
            <person name="Zhu J."/>
            <person name="Ruan X."/>
            <person name="Zhao L."/>
            <person name="Wei J."/>
            <person name="Que T."/>
            <person name="Du C."/>
            <person name="Cheng J."/>
            <person name="Dai P."/>
            <person name="Han X."/>
            <person name="Huang E."/>
            <person name="Gao Y."/>
            <person name="Liu J."/>
            <person name="Shao H."/>
            <person name="Ye R."/>
            <person name="Li L."/>
            <person name="Wei W."/>
            <person name="Wang X."/>
            <person name="Wang C."/>
            <person name="Yang T."/>
            <person name="Huo Q."/>
            <person name="Li W."/>
            <person name="Guo W."/>
            <person name="Chen H."/>
            <person name="Zhou L."/>
            <person name="Ni X."/>
            <person name="Tian J."/>
            <person name="Zhou Y."/>
            <person name="Sheng Y."/>
            <person name="Liu T."/>
            <person name="Pan Y."/>
            <person name="Xia L."/>
            <person name="Li J."/>
            <person name="Zhao F."/>
            <person name="Cao W."/>
        </authorList>
    </citation>
    <scope>NUCLEOTIDE SEQUENCE</scope>
    <source>
        <strain evidence="1">Hyas-2018</strain>
    </source>
</reference>
<keyword evidence="2" id="KW-1185">Reference proteome</keyword>
<organism evidence="1 2">
    <name type="scientific">Hyalomma asiaticum</name>
    <name type="common">Tick</name>
    <dbReference type="NCBI Taxonomy" id="266040"/>
    <lineage>
        <taxon>Eukaryota</taxon>
        <taxon>Metazoa</taxon>
        <taxon>Ecdysozoa</taxon>
        <taxon>Arthropoda</taxon>
        <taxon>Chelicerata</taxon>
        <taxon>Arachnida</taxon>
        <taxon>Acari</taxon>
        <taxon>Parasitiformes</taxon>
        <taxon>Ixodida</taxon>
        <taxon>Ixodoidea</taxon>
        <taxon>Ixodidae</taxon>
        <taxon>Hyalomminae</taxon>
        <taxon>Hyalomma</taxon>
    </lineage>
</organism>
<evidence type="ECO:0000313" key="2">
    <source>
        <dbReference type="Proteomes" id="UP000821845"/>
    </source>
</evidence>
<accession>A0ACB7SX41</accession>
<name>A0ACB7SX41_HYAAI</name>
<protein>
    <submittedName>
        <fullName evidence="1">Uncharacterized protein</fullName>
    </submittedName>
</protein>
<dbReference type="EMBL" id="CM023482">
    <property type="protein sequence ID" value="KAH6939526.1"/>
    <property type="molecule type" value="Genomic_DNA"/>
</dbReference>
<sequence length="634" mass="69215">MPVERERFQRDTDCLLCCLNYCIGLSNVATFPYLIYDNGGVVFIVVYLVLMCIVAVPMLYLEIFLGQFSGWSVPRAFAGFPMAKGLGWTMILSVVLVIVFYISPVAYSVIYMAALFQTELPWNSCSGGGAEERDCYHFKPGMYACSKVNETLARRYGSHNYSGEGAIVVSSNATQEPVSVPMREYEALRNNCVNGTVSAAGAFYTRRVARSDFQSEGFTDSSVGTLMAMTIAWALVFVVVCMGVRSLKKTWVSASQHMFYSVGLAMGAITFFASHNQFDWPILGTAVRIATADFLFGLFGGCVVFSIYGHLNDMFPVEIIDVASSGLNYAFVTFPECAQYLPWSRLWLSAFYIMTAVGNLGATGLVSGFRSSVSSAMYTDIIPWIGVAEAVTVAYAYGVDRFVNDVYFTFNERPPVFLQFCWRFVCPTTLMVMSLVSMLARASSFHSTSPGSDWTNPVVMFVFVSVVVLVGAFVLHALAENKYDLYAAMEPQPGYGPKDPDQHARYIAFLAERNAVPSGLHLMSSKVSSTRPSTALETTTEGNLRAHHADTDESALTLDERRSLDVIAKLERANAMADAYTLPTTTAPSVATLDTTRATATTTAAEPSTATTLSDGKETSTSTTASGRVDKASR</sequence>
<gene>
    <name evidence="1" type="ORF">HPB50_019208</name>
</gene>
<evidence type="ECO:0000313" key="1">
    <source>
        <dbReference type="EMBL" id="KAH6939526.1"/>
    </source>
</evidence>
<proteinExistence type="predicted"/>
<dbReference type="Proteomes" id="UP000821845">
    <property type="component" value="Chromosome 2"/>
</dbReference>